<dbReference type="EMBL" id="CP042997">
    <property type="protein sequence ID" value="QEH34790.1"/>
    <property type="molecule type" value="Genomic_DNA"/>
</dbReference>
<keyword evidence="1" id="KW-1133">Transmembrane helix</keyword>
<gene>
    <name evidence="3" type="ORF">OJF2_33320</name>
</gene>
<name>A0A5B9W489_9BACT</name>
<evidence type="ECO:0000313" key="3">
    <source>
        <dbReference type="EMBL" id="QEH34790.1"/>
    </source>
</evidence>
<evidence type="ECO:0000259" key="2">
    <source>
        <dbReference type="Pfam" id="PF04982"/>
    </source>
</evidence>
<dbReference type="OrthoDB" id="9811720at2"/>
<feature type="transmembrane region" description="Helical" evidence="1">
    <location>
        <begin position="148"/>
        <end position="166"/>
    </location>
</feature>
<keyword evidence="1" id="KW-0472">Membrane</keyword>
<evidence type="ECO:0000313" key="4">
    <source>
        <dbReference type="Proteomes" id="UP000324233"/>
    </source>
</evidence>
<feature type="transmembrane region" description="Helical" evidence="1">
    <location>
        <begin position="107"/>
        <end position="128"/>
    </location>
</feature>
<dbReference type="Proteomes" id="UP000324233">
    <property type="component" value="Chromosome"/>
</dbReference>
<feature type="transmembrane region" description="Helical" evidence="1">
    <location>
        <begin position="22"/>
        <end position="42"/>
    </location>
</feature>
<proteinExistence type="predicted"/>
<feature type="domain" description="HPP transmembrane region" evidence="2">
    <location>
        <begin position="19"/>
        <end position="169"/>
    </location>
</feature>
<evidence type="ECO:0000256" key="1">
    <source>
        <dbReference type="SAM" id="Phobius"/>
    </source>
</evidence>
<keyword evidence="4" id="KW-1185">Reference proteome</keyword>
<dbReference type="KEGG" id="agv:OJF2_33320"/>
<dbReference type="InterPro" id="IPR058581">
    <property type="entry name" value="TM_HPP"/>
</dbReference>
<protein>
    <submittedName>
        <fullName evidence="3">HPP family protein</fullName>
    </submittedName>
</protein>
<sequence length="182" mass="18294">MAEAAENPGPAAKRAVTLPDPIWAPLAVGGLLLAVGLIGLAAGQPWLFPSLGPTAFLQAEEPGKPGSRFYNTVAGHLIGFAAGALAVWVLGASGAPSVLADKELTGIRVGAAAISGVLTMLGLTLLRASHPPAAATMLLVALGGFEPSWRSAAIVGAGVVILAVLGEGVRYVRREIVVPPAR</sequence>
<dbReference type="AlphaFoldDB" id="A0A5B9W489"/>
<dbReference type="RefSeq" id="WP_148594662.1">
    <property type="nucleotide sequence ID" value="NZ_CP042997.1"/>
</dbReference>
<keyword evidence="1" id="KW-0812">Transmembrane</keyword>
<reference evidence="3 4" key="1">
    <citation type="submission" date="2019-08" db="EMBL/GenBank/DDBJ databases">
        <title>Deep-cultivation of Planctomycetes and their phenomic and genomic characterization uncovers novel biology.</title>
        <authorList>
            <person name="Wiegand S."/>
            <person name="Jogler M."/>
            <person name="Boedeker C."/>
            <person name="Pinto D."/>
            <person name="Vollmers J."/>
            <person name="Rivas-Marin E."/>
            <person name="Kohn T."/>
            <person name="Peeters S.H."/>
            <person name="Heuer A."/>
            <person name="Rast P."/>
            <person name="Oberbeckmann S."/>
            <person name="Bunk B."/>
            <person name="Jeske O."/>
            <person name="Meyerdierks A."/>
            <person name="Storesund J.E."/>
            <person name="Kallscheuer N."/>
            <person name="Luecker S."/>
            <person name="Lage O.M."/>
            <person name="Pohl T."/>
            <person name="Merkel B.J."/>
            <person name="Hornburger P."/>
            <person name="Mueller R.-W."/>
            <person name="Bruemmer F."/>
            <person name="Labrenz M."/>
            <person name="Spormann A.M."/>
            <person name="Op den Camp H."/>
            <person name="Overmann J."/>
            <person name="Amann R."/>
            <person name="Jetten M.S.M."/>
            <person name="Mascher T."/>
            <person name="Medema M.H."/>
            <person name="Devos D.P."/>
            <person name="Kaster A.-K."/>
            <person name="Ovreas L."/>
            <person name="Rohde M."/>
            <person name="Galperin M.Y."/>
            <person name="Jogler C."/>
        </authorList>
    </citation>
    <scope>NUCLEOTIDE SEQUENCE [LARGE SCALE GENOMIC DNA]</scope>
    <source>
        <strain evidence="3 4">OJF2</strain>
    </source>
</reference>
<organism evidence="3 4">
    <name type="scientific">Aquisphaera giovannonii</name>
    <dbReference type="NCBI Taxonomy" id="406548"/>
    <lineage>
        <taxon>Bacteria</taxon>
        <taxon>Pseudomonadati</taxon>
        <taxon>Planctomycetota</taxon>
        <taxon>Planctomycetia</taxon>
        <taxon>Isosphaerales</taxon>
        <taxon>Isosphaeraceae</taxon>
        <taxon>Aquisphaera</taxon>
    </lineage>
</organism>
<accession>A0A5B9W489</accession>
<feature type="transmembrane region" description="Helical" evidence="1">
    <location>
        <begin position="73"/>
        <end position="95"/>
    </location>
</feature>
<dbReference type="Pfam" id="PF04982">
    <property type="entry name" value="TM_HPP"/>
    <property type="match status" value="1"/>
</dbReference>